<proteinExistence type="predicted"/>
<dbReference type="InterPro" id="IPR004843">
    <property type="entry name" value="Calcineurin-like_PHP"/>
</dbReference>
<reference evidence="2 3" key="1">
    <citation type="journal article" date="2011" name="Stand. Genomic Sci.">
        <title>Complete genome sequence of Desulfobulbus propionicus type strain (1pr3).</title>
        <authorList>
            <person name="Pagani I."/>
            <person name="Lapidus A."/>
            <person name="Nolan M."/>
            <person name="Lucas S."/>
            <person name="Hammon N."/>
            <person name="Deshpande S."/>
            <person name="Cheng J.F."/>
            <person name="Chertkov O."/>
            <person name="Davenport K."/>
            <person name="Tapia R."/>
            <person name="Han C."/>
            <person name="Goodwin L."/>
            <person name="Pitluck S."/>
            <person name="Liolios K."/>
            <person name="Mavromatis K."/>
            <person name="Ivanova N."/>
            <person name="Mikhailova N."/>
            <person name="Pati A."/>
            <person name="Chen A."/>
            <person name="Palaniappan K."/>
            <person name="Land M."/>
            <person name="Hauser L."/>
            <person name="Chang Y.J."/>
            <person name="Jeffries C.D."/>
            <person name="Detter J.C."/>
            <person name="Brambilla E."/>
            <person name="Kannan K.P."/>
            <person name="Djao O.D."/>
            <person name="Rohde M."/>
            <person name="Pukall R."/>
            <person name="Spring S."/>
            <person name="Goker M."/>
            <person name="Sikorski J."/>
            <person name="Woyke T."/>
            <person name="Bristow J."/>
            <person name="Eisen J.A."/>
            <person name="Markowitz V."/>
            <person name="Hugenholtz P."/>
            <person name="Kyrpides N.C."/>
            <person name="Klenk H.P."/>
        </authorList>
    </citation>
    <scope>NUCLEOTIDE SEQUENCE [LARGE SCALE GENOMIC DNA]</scope>
    <source>
        <strain evidence="3">ATCC 33891 / DSM 2032 / 1pr3</strain>
    </source>
</reference>
<dbReference type="Pfam" id="PF00149">
    <property type="entry name" value="Metallophos"/>
    <property type="match status" value="1"/>
</dbReference>
<dbReference type="KEGG" id="dpr:Despr_2137"/>
<dbReference type="InterPro" id="IPR051918">
    <property type="entry name" value="STPP_CPPED1"/>
</dbReference>
<dbReference type="PANTHER" id="PTHR43143">
    <property type="entry name" value="METALLOPHOSPHOESTERASE, CALCINEURIN SUPERFAMILY"/>
    <property type="match status" value="1"/>
</dbReference>
<evidence type="ECO:0000313" key="3">
    <source>
        <dbReference type="Proteomes" id="UP000006365"/>
    </source>
</evidence>
<accession>A0A7U3YMT9</accession>
<protein>
    <submittedName>
        <fullName evidence="2">Metallophosphoesterase</fullName>
    </submittedName>
</protein>
<evidence type="ECO:0000259" key="1">
    <source>
        <dbReference type="Pfam" id="PF00149"/>
    </source>
</evidence>
<keyword evidence="3" id="KW-1185">Reference proteome</keyword>
<organism evidence="2 3">
    <name type="scientific">Desulfobulbus propionicus (strain ATCC 33891 / DSM 2032 / VKM B-1956 / 1pr3)</name>
    <dbReference type="NCBI Taxonomy" id="577650"/>
    <lineage>
        <taxon>Bacteria</taxon>
        <taxon>Pseudomonadati</taxon>
        <taxon>Thermodesulfobacteriota</taxon>
        <taxon>Desulfobulbia</taxon>
        <taxon>Desulfobulbales</taxon>
        <taxon>Desulfobulbaceae</taxon>
        <taxon>Desulfobulbus</taxon>
    </lineage>
</organism>
<sequence length="326" mass="36811">MNSSSLHRPLLFLFTPFLLLLLFGLLAGCGTCRQQTPERGYHHLLVLGDPHLPGTNLPQKENIIDTINTWEDVDLVVAVGDICDVYGTEAEYAAAGAFFARLRKPLVPIAGNHDYIYATPTTASGGYLTGSPASQQAKLRIFRQTFGLRHLFSSKTIGGYHVLFLSTDHPSFAAGISESQLDWLRGQLYRHRTTPTIVFFHGPLKGTQHAFKHYVNRPQAIAQPAEILHTIITANPQIFLWVSGHTHTPPTETSYADPINLYANQVTNIHNMDMKRETIWTNSLLLYPDRVVVKTYRHNDGVWLAELERTIRPPRLRTMREHEAKR</sequence>
<dbReference type="SUPFAM" id="SSF56300">
    <property type="entry name" value="Metallo-dependent phosphatases"/>
    <property type="match status" value="1"/>
</dbReference>
<feature type="domain" description="Calcineurin-like phosphoesterase" evidence="1">
    <location>
        <begin position="43"/>
        <end position="249"/>
    </location>
</feature>
<dbReference type="GO" id="GO:0016787">
    <property type="term" value="F:hydrolase activity"/>
    <property type="evidence" value="ECO:0007669"/>
    <property type="project" value="InterPro"/>
</dbReference>
<dbReference type="EMBL" id="CP002364">
    <property type="protein sequence ID" value="ADW18284.1"/>
    <property type="molecule type" value="Genomic_DNA"/>
</dbReference>
<gene>
    <name evidence="2" type="ordered locus">Despr_2137</name>
</gene>
<dbReference type="AlphaFoldDB" id="A0A7U3YMT9"/>
<dbReference type="PANTHER" id="PTHR43143:SF1">
    <property type="entry name" value="SERINE_THREONINE-PROTEIN PHOSPHATASE CPPED1"/>
    <property type="match status" value="1"/>
</dbReference>
<dbReference type="InterPro" id="IPR029052">
    <property type="entry name" value="Metallo-depent_PP-like"/>
</dbReference>
<dbReference type="RefSeq" id="WP_015724823.1">
    <property type="nucleotide sequence ID" value="NC_014972.1"/>
</dbReference>
<dbReference type="Proteomes" id="UP000006365">
    <property type="component" value="Chromosome"/>
</dbReference>
<dbReference type="Gene3D" id="3.60.21.10">
    <property type="match status" value="1"/>
</dbReference>
<name>A0A7U3YMT9_DESPD</name>
<evidence type="ECO:0000313" key="2">
    <source>
        <dbReference type="EMBL" id="ADW18284.1"/>
    </source>
</evidence>